<evidence type="ECO:0000313" key="2">
    <source>
        <dbReference type="EMBL" id="KAJ5249147.1"/>
    </source>
</evidence>
<protein>
    <submittedName>
        <fullName evidence="2">Acyl-CoA N-acyltransferase</fullName>
    </submittedName>
</protein>
<comment type="caution">
    <text evidence="2">The sequence shown here is derived from an EMBL/GenBank/DDBJ whole genome shotgun (WGS) entry which is preliminary data.</text>
</comment>
<dbReference type="Proteomes" id="UP001150941">
    <property type="component" value="Unassembled WGS sequence"/>
</dbReference>
<sequence>MIDTTQTLQFRLANQDDASRIQQLVQSSFRTHDSRPEWTGLLELASSFSISVDEISANIGKPDNVFLMALTSLGADGDLVASIQVTKRGADIGRLSRLAVNDRYQRGGVGRQVLLYAEDYCQRTWGIRKFSLNTLSTRPALIAWYMRRGYQKTGETSPFPIESFAATQLPADLCFIEFEKSLG</sequence>
<dbReference type="RefSeq" id="XP_058335926.1">
    <property type="nucleotide sequence ID" value="XM_058469895.1"/>
</dbReference>
<dbReference type="InterPro" id="IPR016181">
    <property type="entry name" value="Acyl_CoA_acyltransferase"/>
</dbReference>
<name>A0A9W9PKL1_9EURO</name>
<dbReference type="InterPro" id="IPR050276">
    <property type="entry name" value="MshD_Acetyltransferase"/>
</dbReference>
<dbReference type="CDD" id="cd04301">
    <property type="entry name" value="NAT_SF"/>
    <property type="match status" value="1"/>
</dbReference>
<dbReference type="PANTHER" id="PTHR43617:SF9">
    <property type="entry name" value="GNAT FAMILY ACETYLTRANSFERASE"/>
    <property type="match status" value="1"/>
</dbReference>
<evidence type="ECO:0000259" key="1">
    <source>
        <dbReference type="PROSITE" id="PS51186"/>
    </source>
</evidence>
<keyword evidence="3" id="KW-1185">Reference proteome</keyword>
<evidence type="ECO:0000313" key="3">
    <source>
        <dbReference type="Proteomes" id="UP001150941"/>
    </source>
</evidence>
<reference evidence="2" key="2">
    <citation type="journal article" date="2023" name="IMA Fungus">
        <title>Comparative genomic study of the Penicillium genus elucidates a diverse pangenome and 15 lateral gene transfer events.</title>
        <authorList>
            <person name="Petersen C."/>
            <person name="Sorensen T."/>
            <person name="Nielsen M.R."/>
            <person name="Sondergaard T.E."/>
            <person name="Sorensen J.L."/>
            <person name="Fitzpatrick D.A."/>
            <person name="Frisvad J.C."/>
            <person name="Nielsen K.L."/>
        </authorList>
    </citation>
    <scope>NUCLEOTIDE SEQUENCE</scope>
    <source>
        <strain evidence="2">IBT 19713</strain>
    </source>
</reference>
<feature type="domain" description="N-acetyltransferase" evidence="1">
    <location>
        <begin position="8"/>
        <end position="183"/>
    </location>
</feature>
<dbReference type="Gene3D" id="3.40.630.30">
    <property type="match status" value="1"/>
</dbReference>
<dbReference type="GO" id="GO:0016747">
    <property type="term" value="F:acyltransferase activity, transferring groups other than amino-acyl groups"/>
    <property type="evidence" value="ECO:0007669"/>
    <property type="project" value="InterPro"/>
</dbReference>
<organism evidence="2 3">
    <name type="scientific">Penicillium chermesinum</name>
    <dbReference type="NCBI Taxonomy" id="63820"/>
    <lineage>
        <taxon>Eukaryota</taxon>
        <taxon>Fungi</taxon>
        <taxon>Dikarya</taxon>
        <taxon>Ascomycota</taxon>
        <taxon>Pezizomycotina</taxon>
        <taxon>Eurotiomycetes</taxon>
        <taxon>Eurotiomycetidae</taxon>
        <taxon>Eurotiales</taxon>
        <taxon>Aspergillaceae</taxon>
        <taxon>Penicillium</taxon>
    </lineage>
</organism>
<dbReference type="AlphaFoldDB" id="A0A9W9PKL1"/>
<dbReference type="InterPro" id="IPR000182">
    <property type="entry name" value="GNAT_dom"/>
</dbReference>
<dbReference type="EMBL" id="JAPQKS010000001">
    <property type="protein sequence ID" value="KAJ5249147.1"/>
    <property type="molecule type" value="Genomic_DNA"/>
</dbReference>
<dbReference type="OrthoDB" id="5689at2759"/>
<proteinExistence type="predicted"/>
<dbReference type="Pfam" id="PF00583">
    <property type="entry name" value="Acetyltransf_1"/>
    <property type="match status" value="1"/>
</dbReference>
<gene>
    <name evidence="2" type="ORF">N7468_000598</name>
</gene>
<reference evidence="2" key="1">
    <citation type="submission" date="2022-11" db="EMBL/GenBank/DDBJ databases">
        <authorList>
            <person name="Petersen C."/>
        </authorList>
    </citation>
    <scope>NUCLEOTIDE SEQUENCE</scope>
    <source>
        <strain evidence="2">IBT 19713</strain>
    </source>
</reference>
<dbReference type="PROSITE" id="PS51186">
    <property type="entry name" value="GNAT"/>
    <property type="match status" value="1"/>
</dbReference>
<dbReference type="GeneID" id="83197198"/>
<accession>A0A9W9PKL1</accession>
<dbReference type="PANTHER" id="PTHR43617">
    <property type="entry name" value="L-AMINO ACID N-ACETYLTRANSFERASE"/>
    <property type="match status" value="1"/>
</dbReference>
<dbReference type="SUPFAM" id="SSF55729">
    <property type="entry name" value="Acyl-CoA N-acyltransferases (Nat)"/>
    <property type="match status" value="1"/>
</dbReference>